<accession>A0AAD6PDY1</accession>
<feature type="compositionally biased region" description="Basic and acidic residues" evidence="1">
    <location>
        <begin position="127"/>
        <end position="142"/>
    </location>
</feature>
<evidence type="ECO:0000313" key="2">
    <source>
        <dbReference type="EMBL" id="KAJ6426942.1"/>
    </source>
</evidence>
<comment type="caution">
    <text evidence="2">The sequence shown here is derived from an EMBL/GenBank/DDBJ whole genome shotgun (WGS) entry which is preliminary data.</text>
</comment>
<protein>
    <submittedName>
        <fullName evidence="2">Uncharacterized protein</fullName>
    </submittedName>
</protein>
<dbReference type="EMBL" id="JAPFFJ010000005">
    <property type="protein sequence ID" value="KAJ6426942.1"/>
    <property type="molecule type" value="Genomic_DNA"/>
</dbReference>
<sequence length="312" mass="35757">MVPRINKYHQTCTRLAAVLSFSTNRLEPLMFIIANLNILFYFSAPDDEHLAMNGMKMRERERGRGGREREKMVEAFLTTKKEFRDSKICIWVAAYAIYQLEHSTDGTAWQNQVAEPGARRRRRRKREKEGEPNLKGPDQLERFRQRFEKTKTIDKAPPNSMEALSELVGGDQNDQIVQQLATNQNDQSVQSSAVDHNDQIIQPLAADQTDQVVQLSAADQTDEVVQPPADEIKKARKRARRMEYLNGKKIEDAKRQLEEMKEDFAGTFPWGGRALPIYQPGTTMRPGGPTIEDLLGLPRSHLPQGWVNLKLW</sequence>
<reference evidence="2 3" key="1">
    <citation type="journal article" date="2023" name="Int. J. Mol. Sci.">
        <title>De Novo Assembly and Annotation of 11 Diverse Shrub Willow (Salix) Genomes Reveals Novel Gene Organization in Sex-Linked Regions.</title>
        <authorList>
            <person name="Hyden B."/>
            <person name="Feng K."/>
            <person name="Yates T.B."/>
            <person name="Jawdy S."/>
            <person name="Cereghino C."/>
            <person name="Smart L.B."/>
            <person name="Muchero W."/>
        </authorList>
    </citation>
    <scope>NUCLEOTIDE SEQUENCE [LARGE SCALE GENOMIC DNA]</scope>
    <source>
        <tissue evidence="2">Shoot tip</tissue>
    </source>
</reference>
<keyword evidence="3" id="KW-1185">Reference proteome</keyword>
<dbReference type="AlphaFoldDB" id="A0AAD6PDY1"/>
<name>A0AAD6PDY1_9ROSI</name>
<feature type="region of interest" description="Disordered" evidence="1">
    <location>
        <begin position="109"/>
        <end position="142"/>
    </location>
</feature>
<evidence type="ECO:0000313" key="3">
    <source>
        <dbReference type="Proteomes" id="UP001162972"/>
    </source>
</evidence>
<organism evidence="2 3">
    <name type="scientific">Salix udensis</name>
    <dbReference type="NCBI Taxonomy" id="889485"/>
    <lineage>
        <taxon>Eukaryota</taxon>
        <taxon>Viridiplantae</taxon>
        <taxon>Streptophyta</taxon>
        <taxon>Embryophyta</taxon>
        <taxon>Tracheophyta</taxon>
        <taxon>Spermatophyta</taxon>
        <taxon>Magnoliopsida</taxon>
        <taxon>eudicotyledons</taxon>
        <taxon>Gunneridae</taxon>
        <taxon>Pentapetalae</taxon>
        <taxon>rosids</taxon>
        <taxon>fabids</taxon>
        <taxon>Malpighiales</taxon>
        <taxon>Salicaceae</taxon>
        <taxon>Saliceae</taxon>
        <taxon>Salix</taxon>
    </lineage>
</organism>
<gene>
    <name evidence="2" type="ORF">OIU84_022524</name>
</gene>
<proteinExistence type="predicted"/>
<dbReference type="Proteomes" id="UP001162972">
    <property type="component" value="Chromosome 1"/>
</dbReference>
<evidence type="ECO:0000256" key="1">
    <source>
        <dbReference type="SAM" id="MobiDB-lite"/>
    </source>
</evidence>